<feature type="transmembrane region" description="Helical" evidence="1">
    <location>
        <begin position="21"/>
        <end position="40"/>
    </location>
</feature>
<name>A0A6J5GVS9_9BURK</name>
<keyword evidence="3" id="KW-1185">Reference proteome</keyword>
<protein>
    <submittedName>
        <fullName evidence="2">Uncharacterized protein</fullName>
    </submittedName>
</protein>
<keyword evidence="1" id="KW-1133">Transmembrane helix</keyword>
<keyword evidence="1" id="KW-0812">Transmembrane</keyword>
<accession>A0A6J5GVS9</accession>
<dbReference type="AlphaFoldDB" id="A0A6J5GVS9"/>
<feature type="transmembrane region" description="Helical" evidence="1">
    <location>
        <begin position="60"/>
        <end position="78"/>
    </location>
</feature>
<reference evidence="2 3" key="1">
    <citation type="submission" date="2020-04" db="EMBL/GenBank/DDBJ databases">
        <authorList>
            <person name="De Canck E."/>
        </authorList>
    </citation>
    <scope>NUCLEOTIDE SEQUENCE [LARGE SCALE GENOMIC DNA]</scope>
    <source>
        <strain evidence="2 3">LMG 28688</strain>
    </source>
</reference>
<feature type="transmembrane region" description="Helical" evidence="1">
    <location>
        <begin position="429"/>
        <end position="448"/>
    </location>
</feature>
<dbReference type="EMBL" id="CADIKL010000052">
    <property type="protein sequence ID" value="CAB3807132.1"/>
    <property type="molecule type" value="Genomic_DNA"/>
</dbReference>
<proteinExistence type="predicted"/>
<feature type="transmembrane region" description="Helical" evidence="1">
    <location>
        <begin position="604"/>
        <end position="625"/>
    </location>
</feature>
<dbReference type="Proteomes" id="UP000494119">
    <property type="component" value="Unassembled WGS sequence"/>
</dbReference>
<organism evidence="2 3">
    <name type="scientific">Paraburkholderia caffeinitolerans</name>
    <dbReference type="NCBI Taxonomy" id="1723730"/>
    <lineage>
        <taxon>Bacteria</taxon>
        <taxon>Pseudomonadati</taxon>
        <taxon>Pseudomonadota</taxon>
        <taxon>Betaproteobacteria</taxon>
        <taxon>Burkholderiales</taxon>
        <taxon>Burkholderiaceae</taxon>
        <taxon>Paraburkholderia</taxon>
    </lineage>
</organism>
<keyword evidence="1" id="KW-0472">Membrane</keyword>
<dbReference type="RefSeq" id="WP_377730489.1">
    <property type="nucleotide sequence ID" value="NZ_JBHSGE010000098.1"/>
</dbReference>
<feature type="transmembrane region" description="Helical" evidence="1">
    <location>
        <begin position="564"/>
        <end position="584"/>
    </location>
</feature>
<sequence length="654" mass="71027">MKHTMTASMEPPVLRFKLPPLLAPGRVIALCASIFAGAAIDLTAAMTNGVGLPVAFTKVPLSNLTFIGLAWLIAWAFASVEDHRPYGASLIRNLWALFYYGGGSLLIVRFVLLLADQVDELADSSFRATPLEGMVPGFWLCSGVIAALVLVPTLVYLPRLLGRLQFAGRITSLAADECLWFAAVVWSMGALGGWGYWVSSIHDYFFRPFSQWATVIAFVSGRVWYARPDAHTPASLVIVMLDSGNPRSLRRLISRLAGYWSPGPVTLIAPAADAPALHGAYARVAARAGRLDLLFPRAAPILRDLPARLPPEQSWKALPARELYPYEPLLAESFSHCLSPESWVLLVAGNEDLAKADQAKRRLDGIRALLPLGRTFVLTSEVMAASLQGLHVRLLGRHDVEAALTLANRLYNLVRPPDPPPPPALPWKLLVVNGFAVVLLFCAAAASVPHTAGTVAWLSTGISIAINQSVAAACAIFARRLAPGVAPLGEQRRLIRTYLLSGLLAMITVGTLSTVNYVIRTFVAEGSITPFYIQIRWLIQSIVLSVALAWCCDNFAARPVDPRWLKWVESAGLAVCLAVTGLAIMKWTALDLARLPHSHISRLYFPVVFGGGVGGLFGWTVPSWYRRTRRRLRTDEGAPADFTPPSFTVSGSPP</sequence>
<evidence type="ECO:0000313" key="2">
    <source>
        <dbReference type="EMBL" id="CAB3807132.1"/>
    </source>
</evidence>
<evidence type="ECO:0000313" key="3">
    <source>
        <dbReference type="Proteomes" id="UP000494119"/>
    </source>
</evidence>
<feature type="transmembrane region" description="Helical" evidence="1">
    <location>
        <begin position="90"/>
        <end position="115"/>
    </location>
</feature>
<feature type="transmembrane region" description="Helical" evidence="1">
    <location>
        <begin position="178"/>
        <end position="197"/>
    </location>
</feature>
<gene>
    <name evidence="2" type="ORF">LMG28688_06489</name>
</gene>
<feature type="transmembrane region" description="Helical" evidence="1">
    <location>
        <begin position="209"/>
        <end position="225"/>
    </location>
</feature>
<feature type="transmembrane region" description="Helical" evidence="1">
    <location>
        <begin position="135"/>
        <end position="157"/>
    </location>
</feature>
<feature type="transmembrane region" description="Helical" evidence="1">
    <location>
        <begin position="498"/>
        <end position="519"/>
    </location>
</feature>
<feature type="transmembrane region" description="Helical" evidence="1">
    <location>
        <begin position="531"/>
        <end position="552"/>
    </location>
</feature>
<evidence type="ECO:0000256" key="1">
    <source>
        <dbReference type="SAM" id="Phobius"/>
    </source>
</evidence>
<feature type="transmembrane region" description="Helical" evidence="1">
    <location>
        <begin position="454"/>
        <end position="478"/>
    </location>
</feature>